<dbReference type="InterPro" id="IPR020728">
    <property type="entry name" value="Bcl2_BH3_motif_CS"/>
</dbReference>
<dbReference type="Proteomes" id="UP000694906">
    <property type="component" value="Unplaced"/>
</dbReference>
<dbReference type="GO" id="GO:2001238">
    <property type="term" value="P:positive regulation of extrinsic apoptotic signaling pathway"/>
    <property type="evidence" value="ECO:0007669"/>
    <property type="project" value="UniProtKB-UniRule"/>
</dbReference>
<evidence type="ECO:0000256" key="6">
    <source>
        <dbReference type="ARBA" id="ARBA00023136"/>
    </source>
</evidence>
<gene>
    <name evidence="13" type="primary">Bid</name>
</gene>
<dbReference type="GO" id="GO:1902110">
    <property type="term" value="P:positive regulation of mitochondrial membrane permeability involved in apoptotic process"/>
    <property type="evidence" value="ECO:0007669"/>
    <property type="project" value="UniProtKB-ARBA"/>
</dbReference>
<dbReference type="GeneID" id="101710493"/>
<evidence type="ECO:0000256" key="2">
    <source>
        <dbReference type="ARBA" id="ARBA00022490"/>
    </source>
</evidence>
<evidence type="ECO:0000256" key="11">
    <source>
        <dbReference type="PIRNR" id="PIRNR038018"/>
    </source>
</evidence>
<dbReference type="Gene3D" id="1.10.437.10">
    <property type="entry name" value="Blc2-like"/>
    <property type="match status" value="2"/>
</dbReference>
<evidence type="ECO:0000256" key="3">
    <source>
        <dbReference type="ARBA" id="ARBA00022703"/>
    </source>
</evidence>
<dbReference type="InterPro" id="IPR010479">
    <property type="entry name" value="BID"/>
</dbReference>
<dbReference type="AlphaFoldDB" id="A0AAX6SAZ3"/>
<dbReference type="GO" id="GO:0033554">
    <property type="term" value="P:cellular response to stress"/>
    <property type="evidence" value="ECO:0007669"/>
    <property type="project" value="UniProtKB-ARBA"/>
</dbReference>
<evidence type="ECO:0000313" key="12">
    <source>
        <dbReference type="Proteomes" id="UP000694906"/>
    </source>
</evidence>
<protein>
    <recommendedName>
        <fullName evidence="1 11">BH3-interacting domain death agonist</fullName>
    </recommendedName>
</protein>
<dbReference type="GO" id="GO:0001836">
    <property type="term" value="P:release of cytochrome c from mitochondria"/>
    <property type="evidence" value="ECO:0007669"/>
    <property type="project" value="UniProtKB-ARBA"/>
</dbReference>
<evidence type="ECO:0000256" key="4">
    <source>
        <dbReference type="ARBA" id="ARBA00022787"/>
    </source>
</evidence>
<dbReference type="InterPro" id="IPR036834">
    <property type="entry name" value="Bcl-2-like_sf"/>
</dbReference>
<comment type="domain">
    <text evidence="11">Intact BH3 motif is required by BIK, BID, BAK, BAD and BAX for their pro-apoptotic activity and for their interaction with anti-apoptotic members of the Bcl-2 family.</text>
</comment>
<keyword evidence="3 11" id="KW-0053">Apoptosis</keyword>
<sequence>MDAKVGNGAGFRDESITNLLVYSFLHTRNNSNFHPELEALGQELPVGVCLEADHDDELQTDDSENQEIIHSIAWHLAEIGDELDRSIQPGLVNQLAMHFRNPGLSEEGRRHYLAATVEEVMQTYATDMEQEKAKLITAMLLVRKVADHTPSLLRDIFHTTVNFINQNLLTYMRDLIRNEMN</sequence>
<accession>A0AAX6SAZ3</accession>
<comment type="subcellular location">
    <subcellularLocation>
        <location evidence="11">Cytoplasm</location>
    </subcellularLocation>
    <subcellularLocation>
        <location evidence="11">Mitochondrion outer membrane</location>
    </subcellularLocation>
</comment>
<dbReference type="FunFam" id="1.10.437.10:FF:000010">
    <property type="entry name" value="BH3-interacting domain death agonist"/>
    <property type="match status" value="1"/>
</dbReference>
<dbReference type="GO" id="GO:0035556">
    <property type="term" value="P:intracellular signal transduction"/>
    <property type="evidence" value="ECO:0007669"/>
    <property type="project" value="UniProtKB-ARBA"/>
</dbReference>
<evidence type="ECO:0000256" key="1">
    <source>
        <dbReference type="ARBA" id="ARBA00015802"/>
    </source>
</evidence>
<dbReference type="SUPFAM" id="SSF56854">
    <property type="entry name" value="Bcl-2 inhibitors of programmed cell death"/>
    <property type="match status" value="1"/>
</dbReference>
<evidence type="ECO:0000256" key="10">
    <source>
        <dbReference type="ARBA" id="ARBA00065681"/>
    </source>
</evidence>
<keyword evidence="4 11" id="KW-1000">Mitochondrion outer membrane</keyword>
<evidence type="ECO:0000256" key="9">
    <source>
        <dbReference type="ARBA" id="ARBA00063031"/>
    </source>
</evidence>
<organism evidence="12 13">
    <name type="scientific">Heterocephalus glaber</name>
    <name type="common">Naked mole rat</name>
    <dbReference type="NCBI Taxonomy" id="10181"/>
    <lineage>
        <taxon>Eukaryota</taxon>
        <taxon>Metazoa</taxon>
        <taxon>Chordata</taxon>
        <taxon>Craniata</taxon>
        <taxon>Vertebrata</taxon>
        <taxon>Euteleostomi</taxon>
        <taxon>Mammalia</taxon>
        <taxon>Eutheria</taxon>
        <taxon>Euarchontoglires</taxon>
        <taxon>Glires</taxon>
        <taxon>Rodentia</taxon>
        <taxon>Hystricomorpha</taxon>
        <taxon>Bathyergidae</taxon>
        <taxon>Heterocephalus</taxon>
    </lineage>
</organism>
<dbReference type="CTD" id="637"/>
<dbReference type="GO" id="GO:0005829">
    <property type="term" value="C:cytosol"/>
    <property type="evidence" value="ECO:0007669"/>
    <property type="project" value="UniProtKB-UniRule"/>
</dbReference>
<dbReference type="PIRSF" id="PIRSF038018">
    <property type="entry name" value="BID"/>
    <property type="match status" value="1"/>
</dbReference>
<dbReference type="Pfam" id="PF06393">
    <property type="entry name" value="BID"/>
    <property type="match status" value="1"/>
</dbReference>
<evidence type="ECO:0000313" key="13">
    <source>
        <dbReference type="RefSeq" id="XP_021105208.1"/>
    </source>
</evidence>
<proteinExistence type="predicted"/>
<dbReference type="GO" id="GO:0005741">
    <property type="term" value="C:mitochondrial outer membrane"/>
    <property type="evidence" value="ECO:0007669"/>
    <property type="project" value="UniProtKB-SubCell"/>
</dbReference>
<keyword evidence="2 11" id="KW-0963">Cytoplasm</keyword>
<dbReference type="GO" id="GO:2001244">
    <property type="term" value="P:positive regulation of intrinsic apoptotic signaling pathway"/>
    <property type="evidence" value="ECO:0007669"/>
    <property type="project" value="UniProtKB-UniRule"/>
</dbReference>
<comment type="subunit">
    <text evidence="9">Forms heterodimers either with the pro-apoptotic protein BAX or the anti-apoptotic protein BCL2. Interacts with PLEKHN1.</text>
</comment>
<dbReference type="PANTHER" id="PTHR35447">
    <property type="entry name" value="BH3-INTERACTING DOMAIN DEATH AGONIST"/>
    <property type="match status" value="1"/>
</dbReference>
<name>A0AAX6SAZ3_HETGA</name>
<dbReference type="PANTHER" id="PTHR35447:SF1">
    <property type="entry name" value="BH3-INTERACTING DOMAIN DEATH AGONIST"/>
    <property type="match status" value="1"/>
</dbReference>
<dbReference type="PROSITE" id="PS01259">
    <property type="entry name" value="BH3"/>
    <property type="match status" value="1"/>
</dbReference>
<comment type="subunit">
    <text evidence="10">Interacts with ITCH. Interacts with MTCH2.</text>
</comment>
<comment type="function">
    <text evidence="8 11">Induces caspases and apoptosis. Counters the protective effect of BCL2.</text>
</comment>
<keyword evidence="5" id="KW-0496">Mitochondrion</keyword>
<comment type="function">
    <text evidence="7">Induces caspase activation and apoptosis. Allows the release of cytochrome c.</text>
</comment>
<evidence type="ECO:0000256" key="8">
    <source>
        <dbReference type="ARBA" id="ARBA00057135"/>
    </source>
</evidence>
<keyword evidence="6 11" id="KW-0472">Membrane</keyword>
<dbReference type="GO" id="GO:0090200">
    <property type="term" value="P:positive regulation of release of cytochrome c from mitochondria"/>
    <property type="evidence" value="ECO:0007669"/>
    <property type="project" value="UniProtKB-ARBA"/>
</dbReference>
<reference evidence="13" key="1">
    <citation type="submission" date="2025-08" db="UniProtKB">
        <authorList>
            <consortium name="RefSeq"/>
        </authorList>
    </citation>
    <scope>IDENTIFICATION</scope>
</reference>
<evidence type="ECO:0000256" key="5">
    <source>
        <dbReference type="ARBA" id="ARBA00023128"/>
    </source>
</evidence>
<evidence type="ECO:0000256" key="7">
    <source>
        <dbReference type="ARBA" id="ARBA00055577"/>
    </source>
</evidence>
<dbReference type="RefSeq" id="XP_021105208.1">
    <property type="nucleotide sequence ID" value="XM_021249549.1"/>
</dbReference>
<keyword evidence="12" id="KW-1185">Reference proteome</keyword>